<dbReference type="GeneID" id="108811603"/>
<accession>A0A6J0JUF1</accession>
<feature type="compositionally biased region" description="Polar residues" evidence="1">
    <location>
        <begin position="66"/>
        <end position="84"/>
    </location>
</feature>
<sequence>MVVMTRAHVQDQRCKVRAQTWRTQLKKPFDFMGASFRRNAQRNREKSVARYESMIELDLSLRRPNTCENQSSAEKPSLHPSSASVLALHPELV</sequence>
<keyword evidence="2" id="KW-1185">Reference proteome</keyword>
<dbReference type="AlphaFoldDB" id="A0A6J0JUF1"/>
<evidence type="ECO:0000313" key="3">
    <source>
        <dbReference type="RefSeq" id="XP_018439168.1"/>
    </source>
</evidence>
<dbReference type="RefSeq" id="XP_056845830.1">
    <property type="nucleotide sequence ID" value="XM_056989850.1"/>
</dbReference>
<gene>
    <name evidence="3" type="primary">LOC108811603</name>
    <name evidence="4" type="synonym">LOC130497024</name>
</gene>
<dbReference type="KEGG" id="rsz:108811603"/>
<dbReference type="RefSeq" id="XP_018439168.1">
    <property type="nucleotide sequence ID" value="XM_018583666.2"/>
</dbReference>
<reference evidence="2" key="1">
    <citation type="journal article" date="2019" name="Database">
        <title>The radish genome database (RadishGD): an integrated information resource for radish genomics.</title>
        <authorList>
            <person name="Yu H.J."/>
            <person name="Baek S."/>
            <person name="Lee Y.J."/>
            <person name="Cho A."/>
            <person name="Mun J.H."/>
        </authorList>
    </citation>
    <scope>NUCLEOTIDE SEQUENCE [LARGE SCALE GENOMIC DNA]</scope>
    <source>
        <strain evidence="2">cv. WK10039</strain>
    </source>
</reference>
<protein>
    <submittedName>
        <fullName evidence="3 4">Two-component response regulator-like APRR5</fullName>
    </submittedName>
</protein>
<dbReference type="Proteomes" id="UP000504610">
    <property type="component" value="Chromosome 6"/>
</dbReference>
<evidence type="ECO:0000313" key="2">
    <source>
        <dbReference type="Proteomes" id="UP000504610"/>
    </source>
</evidence>
<reference evidence="3 4" key="2">
    <citation type="submission" date="2025-04" db="UniProtKB">
        <authorList>
            <consortium name="RefSeq"/>
        </authorList>
    </citation>
    <scope>IDENTIFICATION</scope>
    <source>
        <tissue evidence="3 4">Leaf</tissue>
    </source>
</reference>
<feature type="region of interest" description="Disordered" evidence="1">
    <location>
        <begin position="62"/>
        <end position="93"/>
    </location>
</feature>
<evidence type="ECO:0000256" key="1">
    <source>
        <dbReference type="SAM" id="MobiDB-lite"/>
    </source>
</evidence>
<name>A0A6J0JUF1_RAPSA</name>
<proteinExistence type="predicted"/>
<organism evidence="2 3">
    <name type="scientific">Raphanus sativus</name>
    <name type="common">Radish</name>
    <name type="synonym">Raphanus raphanistrum var. sativus</name>
    <dbReference type="NCBI Taxonomy" id="3726"/>
    <lineage>
        <taxon>Eukaryota</taxon>
        <taxon>Viridiplantae</taxon>
        <taxon>Streptophyta</taxon>
        <taxon>Embryophyta</taxon>
        <taxon>Tracheophyta</taxon>
        <taxon>Spermatophyta</taxon>
        <taxon>Magnoliopsida</taxon>
        <taxon>eudicotyledons</taxon>
        <taxon>Gunneridae</taxon>
        <taxon>Pentapetalae</taxon>
        <taxon>rosids</taxon>
        <taxon>malvids</taxon>
        <taxon>Brassicales</taxon>
        <taxon>Brassicaceae</taxon>
        <taxon>Brassiceae</taxon>
        <taxon>Raphanus</taxon>
    </lineage>
</organism>
<dbReference type="KEGG" id="rsz:130497024"/>
<evidence type="ECO:0000313" key="4">
    <source>
        <dbReference type="RefSeq" id="XP_056845830.1"/>
    </source>
</evidence>